<evidence type="ECO:0000256" key="1">
    <source>
        <dbReference type="SAM" id="MobiDB-lite"/>
    </source>
</evidence>
<proteinExistence type="predicted"/>
<feature type="region of interest" description="Disordered" evidence="1">
    <location>
        <begin position="193"/>
        <end position="260"/>
    </location>
</feature>
<dbReference type="Proteomes" id="UP000231279">
    <property type="component" value="Unassembled WGS sequence"/>
</dbReference>
<dbReference type="EMBL" id="NKXS01000438">
    <property type="protein sequence ID" value="PIN24264.1"/>
    <property type="molecule type" value="Genomic_DNA"/>
</dbReference>
<organism evidence="2 3">
    <name type="scientific">Handroanthus impetiginosus</name>
    <dbReference type="NCBI Taxonomy" id="429701"/>
    <lineage>
        <taxon>Eukaryota</taxon>
        <taxon>Viridiplantae</taxon>
        <taxon>Streptophyta</taxon>
        <taxon>Embryophyta</taxon>
        <taxon>Tracheophyta</taxon>
        <taxon>Spermatophyta</taxon>
        <taxon>Magnoliopsida</taxon>
        <taxon>eudicotyledons</taxon>
        <taxon>Gunneridae</taxon>
        <taxon>Pentapetalae</taxon>
        <taxon>asterids</taxon>
        <taxon>lamiids</taxon>
        <taxon>Lamiales</taxon>
        <taxon>Bignoniaceae</taxon>
        <taxon>Crescentiina</taxon>
        <taxon>Tabebuia alliance</taxon>
        <taxon>Handroanthus</taxon>
    </lineage>
</organism>
<comment type="caution">
    <text evidence="2">The sequence shown here is derived from an EMBL/GenBank/DDBJ whole genome shotgun (WGS) entry which is preliminary data.</text>
</comment>
<dbReference type="PANTHER" id="PTHR36607">
    <property type="entry name" value="1,2-DIHYDROXY-3-KETO-5-METHYLTHIOPENTENE DIOXYGENASE 4"/>
    <property type="match status" value="1"/>
</dbReference>
<dbReference type="AlphaFoldDB" id="A0A2G9I3D8"/>
<evidence type="ECO:0000313" key="2">
    <source>
        <dbReference type="EMBL" id="PIN24264.1"/>
    </source>
</evidence>
<protein>
    <submittedName>
        <fullName evidence="2">Uncharacterized protein</fullName>
    </submittedName>
</protein>
<keyword evidence="3" id="KW-1185">Reference proteome</keyword>
<accession>A0A2G9I3D8</accession>
<gene>
    <name evidence="2" type="ORF">CDL12_03008</name>
</gene>
<dbReference type="PANTHER" id="PTHR36607:SF23">
    <property type="entry name" value="AMINOTRANSFERASE-LIKE PLANT MOBILE DOMAIN-CONTAINING PROTEIN"/>
    <property type="match status" value="1"/>
</dbReference>
<dbReference type="OrthoDB" id="1303634at2759"/>
<feature type="compositionally biased region" description="Basic and acidic residues" evidence="1">
    <location>
        <begin position="230"/>
        <end position="240"/>
    </location>
</feature>
<sequence length="312" mass="36127">MMAIDRKVSLGIPVLASIYKGLNKVSNSPRPTRVRYFDPKEACKRIHKGDSAHWTYNMITKNQNLLFVDDGKAKELEQDYFIAIRLNYLTLHQGEHFVIEPYSPHRFNRRFGYYQEVLGILKRDFRQADLEDGIQYYKKWRANIHGDYFDENLESLISMKPTVRAEDNDQVEGANPPMDKDYDVQIVKITESHKANKRKCASHPIEESSTNRHWKKPKRDSKTSKQTKANGDETGKKEIFGIDDDEESQDSQASSTKPNSYTPVAIKVSKEVVDSPTIKEPLQCIDVSIFEGKKLMLNTQKKFLQMLWDDLC</sequence>
<reference evidence="3" key="1">
    <citation type="journal article" date="2018" name="Gigascience">
        <title>Genome assembly of the Pink Ipe (Handroanthus impetiginosus, Bignoniaceae), a highly valued, ecologically keystone Neotropical timber forest tree.</title>
        <authorList>
            <person name="Silva-Junior O.B."/>
            <person name="Grattapaglia D."/>
            <person name="Novaes E."/>
            <person name="Collevatti R.G."/>
        </authorList>
    </citation>
    <scope>NUCLEOTIDE SEQUENCE [LARGE SCALE GENOMIC DNA]</scope>
    <source>
        <strain evidence="3">cv. UFG-1</strain>
    </source>
</reference>
<evidence type="ECO:0000313" key="3">
    <source>
        <dbReference type="Proteomes" id="UP000231279"/>
    </source>
</evidence>
<name>A0A2G9I3D8_9LAMI</name>